<dbReference type="Proteomes" id="UP001151760">
    <property type="component" value="Unassembled WGS sequence"/>
</dbReference>
<evidence type="ECO:0000313" key="3">
    <source>
        <dbReference type="Proteomes" id="UP001151760"/>
    </source>
</evidence>
<dbReference type="InterPro" id="IPR004242">
    <property type="entry name" value="Transposase_21"/>
</dbReference>
<dbReference type="EMBL" id="BQNB010015334">
    <property type="protein sequence ID" value="GJT38814.1"/>
    <property type="molecule type" value="Genomic_DNA"/>
</dbReference>
<evidence type="ECO:0000313" key="2">
    <source>
        <dbReference type="EMBL" id="GJT38814.1"/>
    </source>
</evidence>
<dbReference type="InterPro" id="IPR025452">
    <property type="entry name" value="DUF4218"/>
</dbReference>
<reference evidence="2" key="1">
    <citation type="journal article" date="2022" name="Int. J. Mol. Sci.">
        <title>Draft Genome of Tanacetum Coccineum: Genomic Comparison of Closely Related Tanacetum-Family Plants.</title>
        <authorList>
            <person name="Yamashiro T."/>
            <person name="Shiraishi A."/>
            <person name="Nakayama K."/>
            <person name="Satake H."/>
        </authorList>
    </citation>
    <scope>NUCLEOTIDE SEQUENCE</scope>
</reference>
<sequence>MYDNVEDTIGDNDQEKLQTLLEDSQKPLYASCTKFSVLSGVLKLFGVKAKHRWTDASFTYLLEGVREILPDVNELPLSLYQAKKMTCLTEFKVERIHACLNDCILYRDTYANIHRFHICKESRLKRLLANGKDAKLLRWHSDERKKDGKLRHVADSPQWRNINNKYGEFGGEIKNIRFGLSLDGINPFGNMSSNHNTWPVLLCVYNLPHWLCMKRKYIMMSLLIEGPKQPGNDIDVYLAPLVVDLKTLWNKGIKVYDAYKKKNFTLRAMIFCTISDFPAYAFFQGIVQKVNLHVLLVKIRHLRVIDHEVFDSWQSDIIFTLCELEMYFSPSFFDVMVHIVGEIKACGSVFLRYMYPFERYMGILKGYVRIGARPEGNIVIGYLGEELIEFGNDVVKGVGNIGIPHSRHEGRLSGVGTIGLRKIDPDRDALKVAHSVVLQHMTLGKDPFTRLLGGEPGQNHQLLEKKNGLGNVDVRKCKVVVDVFDALVNNVTLNVLAAIPTLQPDSGTC</sequence>
<dbReference type="PANTHER" id="PTHR10775:SF179">
    <property type="entry name" value="TRANSPOSON, EN_SPM-LIKE, TRANSPOSASE-ASSOCIATED DOMAIN PROTEIN"/>
    <property type="match status" value="1"/>
</dbReference>
<comment type="caution">
    <text evidence="2">The sequence shown here is derived from an EMBL/GenBank/DDBJ whole genome shotgun (WGS) entry which is preliminary data.</text>
</comment>
<name>A0ABQ5DPW0_9ASTR</name>
<reference evidence="2" key="2">
    <citation type="submission" date="2022-01" db="EMBL/GenBank/DDBJ databases">
        <authorList>
            <person name="Yamashiro T."/>
            <person name="Shiraishi A."/>
            <person name="Satake H."/>
            <person name="Nakayama K."/>
        </authorList>
    </citation>
    <scope>NUCLEOTIDE SEQUENCE</scope>
</reference>
<organism evidence="2 3">
    <name type="scientific">Tanacetum coccineum</name>
    <dbReference type="NCBI Taxonomy" id="301880"/>
    <lineage>
        <taxon>Eukaryota</taxon>
        <taxon>Viridiplantae</taxon>
        <taxon>Streptophyta</taxon>
        <taxon>Embryophyta</taxon>
        <taxon>Tracheophyta</taxon>
        <taxon>Spermatophyta</taxon>
        <taxon>Magnoliopsida</taxon>
        <taxon>eudicotyledons</taxon>
        <taxon>Gunneridae</taxon>
        <taxon>Pentapetalae</taxon>
        <taxon>asterids</taxon>
        <taxon>campanulids</taxon>
        <taxon>Asterales</taxon>
        <taxon>Asteraceae</taxon>
        <taxon>Asteroideae</taxon>
        <taxon>Anthemideae</taxon>
        <taxon>Anthemidinae</taxon>
        <taxon>Tanacetum</taxon>
    </lineage>
</organism>
<proteinExistence type="predicted"/>
<dbReference type="Pfam" id="PF02992">
    <property type="entry name" value="Transposase_21"/>
    <property type="match status" value="1"/>
</dbReference>
<accession>A0ABQ5DPW0</accession>
<dbReference type="Pfam" id="PF13960">
    <property type="entry name" value="DUF4218"/>
    <property type="match status" value="1"/>
</dbReference>
<keyword evidence="3" id="KW-1185">Reference proteome</keyword>
<dbReference type="PANTHER" id="PTHR10775">
    <property type="entry name" value="OS08G0208400 PROTEIN"/>
    <property type="match status" value="1"/>
</dbReference>
<feature type="domain" description="DUF4218" evidence="1">
    <location>
        <begin position="304"/>
        <end position="392"/>
    </location>
</feature>
<evidence type="ECO:0000259" key="1">
    <source>
        <dbReference type="Pfam" id="PF13960"/>
    </source>
</evidence>
<gene>
    <name evidence="2" type="ORF">Tco_0938679</name>
</gene>
<protein>
    <recommendedName>
        <fullName evidence="1">DUF4218 domain-containing protein</fullName>
    </recommendedName>
</protein>